<protein>
    <submittedName>
        <fullName evidence="2">Uncharacterized protein</fullName>
    </submittedName>
</protein>
<sequence length="70" mass="7699">MMSWTTQRGTAPRQMDPPAGKSGGPPSLKRRVTPDLVLDLDSDPGCVSLVFRTVRSWRNKRAAYVPCVSP</sequence>
<keyword evidence="3" id="KW-1185">Reference proteome</keyword>
<evidence type="ECO:0000256" key="1">
    <source>
        <dbReference type="SAM" id="MobiDB-lite"/>
    </source>
</evidence>
<gene>
    <name evidence="2" type="ORF">EVAR_21998_1</name>
</gene>
<accession>A0A4C1Z0F4</accession>
<evidence type="ECO:0000313" key="2">
    <source>
        <dbReference type="EMBL" id="GBP80075.1"/>
    </source>
</evidence>
<name>A0A4C1Z0F4_EUMVA</name>
<proteinExistence type="predicted"/>
<organism evidence="2 3">
    <name type="scientific">Eumeta variegata</name>
    <name type="common">Bagworm moth</name>
    <name type="synonym">Eumeta japonica</name>
    <dbReference type="NCBI Taxonomy" id="151549"/>
    <lineage>
        <taxon>Eukaryota</taxon>
        <taxon>Metazoa</taxon>
        <taxon>Ecdysozoa</taxon>
        <taxon>Arthropoda</taxon>
        <taxon>Hexapoda</taxon>
        <taxon>Insecta</taxon>
        <taxon>Pterygota</taxon>
        <taxon>Neoptera</taxon>
        <taxon>Endopterygota</taxon>
        <taxon>Lepidoptera</taxon>
        <taxon>Glossata</taxon>
        <taxon>Ditrysia</taxon>
        <taxon>Tineoidea</taxon>
        <taxon>Psychidae</taxon>
        <taxon>Oiketicinae</taxon>
        <taxon>Eumeta</taxon>
    </lineage>
</organism>
<reference evidence="2 3" key="1">
    <citation type="journal article" date="2019" name="Commun. Biol.">
        <title>The bagworm genome reveals a unique fibroin gene that provides high tensile strength.</title>
        <authorList>
            <person name="Kono N."/>
            <person name="Nakamura H."/>
            <person name="Ohtoshi R."/>
            <person name="Tomita M."/>
            <person name="Numata K."/>
            <person name="Arakawa K."/>
        </authorList>
    </citation>
    <scope>NUCLEOTIDE SEQUENCE [LARGE SCALE GENOMIC DNA]</scope>
</reference>
<dbReference type="AlphaFoldDB" id="A0A4C1Z0F4"/>
<dbReference type="Proteomes" id="UP000299102">
    <property type="component" value="Unassembled WGS sequence"/>
</dbReference>
<evidence type="ECO:0000313" key="3">
    <source>
        <dbReference type="Proteomes" id="UP000299102"/>
    </source>
</evidence>
<feature type="region of interest" description="Disordered" evidence="1">
    <location>
        <begin position="1"/>
        <end position="33"/>
    </location>
</feature>
<comment type="caution">
    <text evidence="2">The sequence shown here is derived from an EMBL/GenBank/DDBJ whole genome shotgun (WGS) entry which is preliminary data.</text>
</comment>
<dbReference type="EMBL" id="BGZK01001445">
    <property type="protein sequence ID" value="GBP80075.1"/>
    <property type="molecule type" value="Genomic_DNA"/>
</dbReference>